<dbReference type="EMBL" id="CAJEWN010000549">
    <property type="protein sequence ID" value="CAD2185519.1"/>
    <property type="molecule type" value="Genomic_DNA"/>
</dbReference>
<keyword evidence="1" id="KW-0472">Membrane</keyword>
<keyword evidence="1" id="KW-1133">Transmembrane helix</keyword>
<evidence type="ECO:0000313" key="3">
    <source>
        <dbReference type="Proteomes" id="UP000580250"/>
    </source>
</evidence>
<comment type="caution">
    <text evidence="2">The sequence shown here is derived from an EMBL/GenBank/DDBJ whole genome shotgun (WGS) entry which is preliminary data.</text>
</comment>
<dbReference type="AlphaFoldDB" id="A0A6V7WEV2"/>
<organism evidence="2 3">
    <name type="scientific">Meloidogyne enterolobii</name>
    <name type="common">Root-knot nematode worm</name>
    <name type="synonym">Meloidogyne mayaguensis</name>
    <dbReference type="NCBI Taxonomy" id="390850"/>
    <lineage>
        <taxon>Eukaryota</taxon>
        <taxon>Metazoa</taxon>
        <taxon>Ecdysozoa</taxon>
        <taxon>Nematoda</taxon>
        <taxon>Chromadorea</taxon>
        <taxon>Rhabditida</taxon>
        <taxon>Tylenchina</taxon>
        <taxon>Tylenchomorpha</taxon>
        <taxon>Tylenchoidea</taxon>
        <taxon>Meloidogynidae</taxon>
        <taxon>Meloidogyninae</taxon>
        <taxon>Meloidogyne</taxon>
    </lineage>
</organism>
<reference evidence="2 3" key="1">
    <citation type="submission" date="2020-08" db="EMBL/GenBank/DDBJ databases">
        <authorList>
            <person name="Koutsovoulos G."/>
            <person name="Danchin GJ E."/>
        </authorList>
    </citation>
    <scope>NUCLEOTIDE SEQUENCE [LARGE SCALE GENOMIC DNA]</scope>
</reference>
<accession>A0A6V7WEV2</accession>
<proteinExistence type="predicted"/>
<sequence>MYYKLDRYLFYFLRSLANFPDVFIIFSGTFVRFFFVENIFILNFYFSHAYS</sequence>
<gene>
    <name evidence="2" type="ORF">MENT_LOCUS37953</name>
</gene>
<evidence type="ECO:0000256" key="1">
    <source>
        <dbReference type="SAM" id="Phobius"/>
    </source>
</evidence>
<feature type="transmembrane region" description="Helical" evidence="1">
    <location>
        <begin position="22"/>
        <end position="46"/>
    </location>
</feature>
<evidence type="ECO:0000313" key="2">
    <source>
        <dbReference type="EMBL" id="CAD2185519.1"/>
    </source>
</evidence>
<name>A0A6V7WEV2_MELEN</name>
<dbReference type="Proteomes" id="UP000580250">
    <property type="component" value="Unassembled WGS sequence"/>
</dbReference>
<keyword evidence="1" id="KW-0812">Transmembrane</keyword>
<protein>
    <submittedName>
        <fullName evidence="2">Uncharacterized protein</fullName>
    </submittedName>
</protein>